<protein>
    <recommendedName>
        <fullName evidence="3">SCP domain-containing protein</fullName>
    </recommendedName>
</protein>
<feature type="domain" description="SCP" evidence="3">
    <location>
        <begin position="261"/>
        <end position="391"/>
    </location>
</feature>
<gene>
    <name evidence="4" type="ORF">Clacol_003189</name>
</gene>
<name>A0AAV5A8I7_9AGAM</name>
<evidence type="ECO:0000256" key="2">
    <source>
        <dbReference type="SAM" id="SignalP"/>
    </source>
</evidence>
<evidence type="ECO:0000256" key="1">
    <source>
        <dbReference type="SAM" id="MobiDB-lite"/>
    </source>
</evidence>
<dbReference type="SMART" id="SM00198">
    <property type="entry name" value="SCP"/>
    <property type="match status" value="1"/>
</dbReference>
<dbReference type="PRINTS" id="PR00837">
    <property type="entry name" value="V5TPXLIKE"/>
</dbReference>
<feature type="compositionally biased region" description="Low complexity" evidence="1">
    <location>
        <begin position="130"/>
        <end position="185"/>
    </location>
</feature>
<proteinExistence type="predicted"/>
<feature type="compositionally biased region" description="Low complexity" evidence="1">
    <location>
        <begin position="239"/>
        <end position="261"/>
    </location>
</feature>
<dbReference type="InterPro" id="IPR014044">
    <property type="entry name" value="CAP_dom"/>
</dbReference>
<dbReference type="InterPro" id="IPR035940">
    <property type="entry name" value="CAP_sf"/>
</dbReference>
<accession>A0AAV5A8I7</accession>
<dbReference type="EMBL" id="BPWL01000003">
    <property type="protein sequence ID" value="GJJ08968.1"/>
    <property type="molecule type" value="Genomic_DNA"/>
</dbReference>
<dbReference type="Proteomes" id="UP001050691">
    <property type="component" value="Unassembled WGS sequence"/>
</dbReference>
<organism evidence="4 5">
    <name type="scientific">Clathrus columnatus</name>
    <dbReference type="NCBI Taxonomy" id="1419009"/>
    <lineage>
        <taxon>Eukaryota</taxon>
        <taxon>Fungi</taxon>
        <taxon>Dikarya</taxon>
        <taxon>Basidiomycota</taxon>
        <taxon>Agaricomycotina</taxon>
        <taxon>Agaricomycetes</taxon>
        <taxon>Phallomycetidae</taxon>
        <taxon>Phallales</taxon>
        <taxon>Clathraceae</taxon>
        <taxon>Clathrus</taxon>
    </lineage>
</organism>
<dbReference type="Pfam" id="PF00188">
    <property type="entry name" value="CAP"/>
    <property type="match status" value="1"/>
</dbReference>
<feature type="chain" id="PRO_5043517643" description="SCP domain-containing protein" evidence="2">
    <location>
        <begin position="23"/>
        <end position="394"/>
    </location>
</feature>
<dbReference type="InterPro" id="IPR001283">
    <property type="entry name" value="CRISP-related"/>
</dbReference>
<dbReference type="AlphaFoldDB" id="A0AAV5A8I7"/>
<dbReference type="PANTHER" id="PTHR10334">
    <property type="entry name" value="CYSTEINE-RICH SECRETORY PROTEIN-RELATED"/>
    <property type="match status" value="1"/>
</dbReference>
<comment type="caution">
    <text evidence="4">The sequence shown here is derived from an EMBL/GenBank/DDBJ whole genome shotgun (WGS) entry which is preliminary data.</text>
</comment>
<evidence type="ECO:0000313" key="4">
    <source>
        <dbReference type="EMBL" id="GJJ08968.1"/>
    </source>
</evidence>
<keyword evidence="2" id="KW-0732">Signal</keyword>
<evidence type="ECO:0000259" key="3">
    <source>
        <dbReference type="SMART" id="SM00198"/>
    </source>
</evidence>
<feature type="signal peptide" evidence="2">
    <location>
        <begin position="1"/>
        <end position="22"/>
    </location>
</feature>
<reference evidence="4" key="1">
    <citation type="submission" date="2021-10" db="EMBL/GenBank/DDBJ databases">
        <title>De novo Genome Assembly of Clathrus columnatus (Basidiomycota, Fungi) Using Illumina and Nanopore Sequence Data.</title>
        <authorList>
            <person name="Ogiso-Tanaka E."/>
            <person name="Itagaki H."/>
            <person name="Hosoya T."/>
            <person name="Hosaka K."/>
        </authorList>
    </citation>
    <scope>NUCLEOTIDE SEQUENCE</scope>
    <source>
        <strain evidence="4">MO-923</strain>
    </source>
</reference>
<dbReference type="Gene3D" id="3.40.33.10">
    <property type="entry name" value="CAP"/>
    <property type="match status" value="1"/>
</dbReference>
<evidence type="ECO:0000313" key="5">
    <source>
        <dbReference type="Proteomes" id="UP001050691"/>
    </source>
</evidence>
<sequence>MVRTIILAIALLAGALIPGGQASTLRSRKMHARNAGPVDSFRKNFGWPGHQFPNDRWGAVMDSEAAEEAAAEAATATIVRPNLGTAPVNIEPSPVASNPASLISGFSVISTVPQAVPTSSVVIGDISVSNATSSPSSLSAPKTTSQLLSPLVSTKKPSPSVSPISSSSVQTPSAPPSSVHKQQPSSIPPSVTPSTPPSSQAPPPSSSPASKPSSSPPAQPPSTPSSAPVSIGSGGGSSNQGNQGQSSDNSGFSSSGGTSPSDIQAYLTGHNNARAQHGAAPLTYSQSLAAKAQQWANGCLFQHSGGTLGPFGENLAAGTGNFGIAQAIGAWVAEASQYNPNDPVPSHFTQVVWKSTTEVGCAVQSCSNIFPGDGVAQYYVCEYSPAGNVIGEFA</sequence>
<feature type="compositionally biased region" description="Pro residues" evidence="1">
    <location>
        <begin position="214"/>
        <end position="223"/>
    </location>
</feature>
<dbReference type="SUPFAM" id="SSF55797">
    <property type="entry name" value="PR-1-like"/>
    <property type="match status" value="1"/>
</dbReference>
<keyword evidence="5" id="KW-1185">Reference proteome</keyword>
<feature type="region of interest" description="Disordered" evidence="1">
    <location>
        <begin position="130"/>
        <end position="265"/>
    </location>
</feature>
<feature type="compositionally biased region" description="Pro residues" evidence="1">
    <location>
        <begin position="186"/>
        <end position="206"/>
    </location>
</feature>